<protein>
    <recommendedName>
        <fullName evidence="2">CCHC-type domain-containing protein</fullName>
    </recommendedName>
</protein>
<dbReference type="GO" id="GO:0008270">
    <property type="term" value="F:zinc ion binding"/>
    <property type="evidence" value="ECO:0007669"/>
    <property type="project" value="UniProtKB-KW"/>
</dbReference>
<evidence type="ECO:0000256" key="1">
    <source>
        <dbReference type="PROSITE-ProRule" id="PRU00047"/>
    </source>
</evidence>
<comment type="caution">
    <text evidence="3">The sequence shown here is derived from an EMBL/GenBank/DDBJ whole genome shotgun (WGS) entry which is preliminary data.</text>
</comment>
<dbReference type="Proteomes" id="UP001162156">
    <property type="component" value="Unassembled WGS sequence"/>
</dbReference>
<dbReference type="SMART" id="SM00343">
    <property type="entry name" value="ZnF_C2HC"/>
    <property type="match status" value="2"/>
</dbReference>
<evidence type="ECO:0000259" key="2">
    <source>
        <dbReference type="PROSITE" id="PS50158"/>
    </source>
</evidence>
<dbReference type="InterPro" id="IPR021109">
    <property type="entry name" value="Peptidase_aspartic_dom_sf"/>
</dbReference>
<dbReference type="InterPro" id="IPR001878">
    <property type="entry name" value="Znf_CCHC"/>
</dbReference>
<dbReference type="SUPFAM" id="SSF57756">
    <property type="entry name" value="Retrovirus zinc finger-like domains"/>
    <property type="match status" value="1"/>
</dbReference>
<dbReference type="SUPFAM" id="SSF50630">
    <property type="entry name" value="Acid proteases"/>
    <property type="match status" value="1"/>
</dbReference>
<keyword evidence="1" id="KW-0863">Zinc-finger</keyword>
<proteinExistence type="predicted"/>
<reference evidence="3" key="1">
    <citation type="journal article" date="2023" name="Insect Mol. Biol.">
        <title>Genome sequencing provides insights into the evolution of gene families encoding plant cell wall-degrading enzymes in longhorned beetles.</title>
        <authorList>
            <person name="Shin N.R."/>
            <person name="Okamura Y."/>
            <person name="Kirsch R."/>
            <person name="Pauchet Y."/>
        </authorList>
    </citation>
    <scope>NUCLEOTIDE SEQUENCE</scope>
    <source>
        <strain evidence="3">RBIC_L_NR</strain>
    </source>
</reference>
<dbReference type="PROSITE" id="PS50158">
    <property type="entry name" value="ZF_CCHC"/>
    <property type="match status" value="1"/>
</dbReference>
<dbReference type="EMBL" id="JANEYF010001524">
    <property type="protein sequence ID" value="KAJ8963599.1"/>
    <property type="molecule type" value="Genomic_DNA"/>
</dbReference>
<accession>A0AAV8ZHU9</accession>
<dbReference type="Gene3D" id="4.10.60.10">
    <property type="entry name" value="Zinc finger, CCHC-type"/>
    <property type="match status" value="1"/>
</dbReference>
<keyword evidence="1" id="KW-0862">Zinc</keyword>
<dbReference type="AlphaFoldDB" id="A0AAV8ZHU9"/>
<dbReference type="InterPro" id="IPR036875">
    <property type="entry name" value="Znf_CCHC_sf"/>
</dbReference>
<evidence type="ECO:0000313" key="4">
    <source>
        <dbReference type="Proteomes" id="UP001162156"/>
    </source>
</evidence>
<dbReference type="GO" id="GO:0003676">
    <property type="term" value="F:nucleic acid binding"/>
    <property type="evidence" value="ECO:0007669"/>
    <property type="project" value="InterPro"/>
</dbReference>
<sequence length="507" mass="57356">MAEQVVMSNEQFTQLLETLRLNTNNTSQINIPSPPIQSGNFTNCASRFNGDRNSDANAFIDAIEIYKDCMRISDDNAFRGLPMLLDSFAATWFRGIKSSINTWNEAIDLLRITFGPKKPPHFVYRELFSREQDSKTPTDVFICKARSILAQLPENTETVQLDMVYGLLNKKIREKVPRDKIETFTELLKEARSIEEFFDQNITCEQRDTIKRPRCAYCKNLGHIKDECRKLAYKHSKPPEGVQQKLTQVSSIQVVDKEKPSTSRVSQNTLPQTSQSTSSFSCYGCGQPGYIRTNCPNCKTVETSSIDFCLFETKEMATVSPRSRPCVFIDILGLHGTGIIDTAAKQIVAGQSLYKALKAKGQTFSDETVFIKLADGNGKLENVLVTFVDVILQGRAIPTNFIILPNAENNTLLGIDFLEDAKMILNISDRLWNFADRPGVKYDLLFEALPQRLHPTQHIDLSSFDNLRADEGTMISSDQRRRLNALLEENKDIFQLGEKRLHIQNIA</sequence>
<gene>
    <name evidence="3" type="ORF">NQ314_005498</name>
</gene>
<keyword evidence="4" id="KW-1185">Reference proteome</keyword>
<keyword evidence="1" id="KW-0479">Metal-binding</keyword>
<feature type="domain" description="CCHC-type" evidence="2">
    <location>
        <begin position="282"/>
        <end position="297"/>
    </location>
</feature>
<evidence type="ECO:0000313" key="3">
    <source>
        <dbReference type="EMBL" id="KAJ8963599.1"/>
    </source>
</evidence>
<organism evidence="3 4">
    <name type="scientific">Rhamnusium bicolor</name>
    <dbReference type="NCBI Taxonomy" id="1586634"/>
    <lineage>
        <taxon>Eukaryota</taxon>
        <taxon>Metazoa</taxon>
        <taxon>Ecdysozoa</taxon>
        <taxon>Arthropoda</taxon>
        <taxon>Hexapoda</taxon>
        <taxon>Insecta</taxon>
        <taxon>Pterygota</taxon>
        <taxon>Neoptera</taxon>
        <taxon>Endopterygota</taxon>
        <taxon>Coleoptera</taxon>
        <taxon>Polyphaga</taxon>
        <taxon>Cucujiformia</taxon>
        <taxon>Chrysomeloidea</taxon>
        <taxon>Cerambycidae</taxon>
        <taxon>Lepturinae</taxon>
        <taxon>Rhagiini</taxon>
        <taxon>Rhamnusium</taxon>
    </lineage>
</organism>
<dbReference type="Gene3D" id="2.40.70.10">
    <property type="entry name" value="Acid Proteases"/>
    <property type="match status" value="1"/>
</dbReference>
<name>A0AAV8ZHU9_9CUCU</name>